<feature type="transmembrane region" description="Helical" evidence="1">
    <location>
        <begin position="55"/>
        <end position="75"/>
    </location>
</feature>
<evidence type="ECO:0000313" key="3">
    <source>
        <dbReference type="Proteomes" id="UP000664122"/>
    </source>
</evidence>
<dbReference type="EMBL" id="JAFMPP010000004">
    <property type="protein sequence ID" value="MBO0662322.1"/>
    <property type="molecule type" value="Genomic_DNA"/>
</dbReference>
<dbReference type="Pfam" id="PF07386">
    <property type="entry name" value="DUF1499"/>
    <property type="match status" value="1"/>
</dbReference>
<keyword evidence="1" id="KW-0812">Transmembrane</keyword>
<feature type="transmembrane region" description="Helical" evidence="1">
    <location>
        <begin position="24"/>
        <end position="43"/>
    </location>
</feature>
<dbReference type="Proteomes" id="UP000664122">
    <property type="component" value="Unassembled WGS sequence"/>
</dbReference>
<evidence type="ECO:0000313" key="2">
    <source>
        <dbReference type="EMBL" id="MBO0662322.1"/>
    </source>
</evidence>
<proteinExistence type="predicted"/>
<keyword evidence="1" id="KW-1133">Transmembrane helix</keyword>
<protein>
    <submittedName>
        <fullName evidence="2">DUF1499 domain-containing protein</fullName>
    </submittedName>
</protein>
<keyword evidence="3" id="KW-1185">Reference proteome</keyword>
<feature type="transmembrane region" description="Helical" evidence="1">
    <location>
        <begin position="87"/>
        <end position="111"/>
    </location>
</feature>
<reference evidence="2" key="1">
    <citation type="submission" date="2021-03" db="EMBL/GenBank/DDBJ databases">
        <title>Whole genome sequence of Jiella sp. CQZ9-1.</title>
        <authorList>
            <person name="Tuo L."/>
        </authorList>
    </citation>
    <scope>NUCLEOTIDE SEQUENCE</scope>
    <source>
        <strain evidence="2">CQZ9-1</strain>
    </source>
</reference>
<evidence type="ECO:0000256" key="1">
    <source>
        <dbReference type="SAM" id="Phobius"/>
    </source>
</evidence>
<gene>
    <name evidence="2" type="ORF">J1C48_07030</name>
</gene>
<name>A0A939FVL2_9HYPH</name>
<dbReference type="AlphaFoldDB" id="A0A939FVL2"/>
<dbReference type="RefSeq" id="WP_207257077.1">
    <property type="nucleotide sequence ID" value="NZ_JAFMPP010000004.1"/>
</dbReference>
<accession>A0A939FVL2</accession>
<dbReference type="InterPro" id="IPR010865">
    <property type="entry name" value="DUF1499"/>
</dbReference>
<keyword evidence="1" id="KW-0472">Membrane</keyword>
<sequence>MTVAFGNLPVCGHYEKKRLRLAGFARWLGLFAIVLVAVAFATFRMGGIEFRALAGLLLLSAALAFIALSIAIYGVTRVWFAGLQGGAKAIGAFAFALVALVPFGFAADLALDNPRANLAYTEGLEPDMVAEMISADARQMPGWQRAISAEDPPSVVTGRRYGAAAPEIYKAVRQVLADKGWPVDAVTVGDPDDQTAATDSENLGVSGTVLAPIPTARAEAEKLSEADLAGTQDSDQYRIAATARDIVLAMPSTVEIRIVQDGNETYVDARSTSQKMTIDFGQNRRFLESFFDALDTALAGQVSIAS</sequence>
<organism evidence="2 3">
    <name type="scientific">Jiella flava</name>
    <dbReference type="NCBI Taxonomy" id="2816857"/>
    <lineage>
        <taxon>Bacteria</taxon>
        <taxon>Pseudomonadati</taxon>
        <taxon>Pseudomonadota</taxon>
        <taxon>Alphaproteobacteria</taxon>
        <taxon>Hyphomicrobiales</taxon>
        <taxon>Aurantimonadaceae</taxon>
        <taxon>Jiella</taxon>
    </lineage>
</organism>
<comment type="caution">
    <text evidence="2">The sequence shown here is derived from an EMBL/GenBank/DDBJ whole genome shotgun (WGS) entry which is preliminary data.</text>
</comment>